<dbReference type="EMBL" id="NMPR01000040">
    <property type="protein sequence ID" value="KAA8633219.1"/>
    <property type="molecule type" value="Genomic_DNA"/>
</dbReference>
<dbReference type="VEuPathDB" id="FungiDB:SMAC_01377"/>
<evidence type="ECO:0000259" key="2">
    <source>
        <dbReference type="Pfam" id="PF01822"/>
    </source>
</evidence>
<reference evidence="3 4" key="1">
    <citation type="submission" date="2017-07" db="EMBL/GenBank/DDBJ databases">
        <title>Genome sequence of the Sordaria macrospora wild type strain R19027.</title>
        <authorList>
            <person name="Nowrousian M."/>
            <person name="Teichert I."/>
            <person name="Kueck U."/>
        </authorList>
    </citation>
    <scope>NUCLEOTIDE SEQUENCE [LARGE SCALE GENOMIC DNA]</scope>
    <source>
        <strain evidence="3 4">R19027</strain>
        <tissue evidence="3">Mycelium</tissue>
    </source>
</reference>
<keyword evidence="1" id="KW-0732">Signal</keyword>
<proteinExistence type="predicted"/>
<feature type="signal peptide" evidence="1">
    <location>
        <begin position="1"/>
        <end position="23"/>
    </location>
</feature>
<gene>
    <name evidence="3" type="ORF">SMACR_01377</name>
</gene>
<dbReference type="Pfam" id="PF01822">
    <property type="entry name" value="WSC"/>
    <property type="match status" value="1"/>
</dbReference>
<sequence length="142" mass="15576">MGWQSSPGRLALAAAGLLGLVNGQAYFGSFQTTIDKCGADNFVYLSCYGNFEDITRDFHFGPHGFSRLDPSRSFPGWDPGSYWDSTQTPLDCARTCRAFGYKYSAMRDNNCNCGLQLPAAAVPNTDNSACDRPCNGDLFNWD</sequence>
<dbReference type="InterPro" id="IPR002889">
    <property type="entry name" value="WSC_carb-bd"/>
</dbReference>
<name>A0A8S8ZUU8_SORMA</name>
<evidence type="ECO:0000313" key="3">
    <source>
        <dbReference type="EMBL" id="KAA8633219.1"/>
    </source>
</evidence>
<dbReference type="AlphaFoldDB" id="A0A8S8ZUU8"/>
<organism evidence="3 4">
    <name type="scientific">Sordaria macrospora</name>
    <dbReference type="NCBI Taxonomy" id="5147"/>
    <lineage>
        <taxon>Eukaryota</taxon>
        <taxon>Fungi</taxon>
        <taxon>Dikarya</taxon>
        <taxon>Ascomycota</taxon>
        <taxon>Pezizomycotina</taxon>
        <taxon>Sordariomycetes</taxon>
        <taxon>Sordariomycetidae</taxon>
        <taxon>Sordariales</taxon>
        <taxon>Sordariaceae</taxon>
        <taxon>Sordaria</taxon>
    </lineage>
</organism>
<feature type="domain" description="WSC" evidence="2">
    <location>
        <begin position="76"/>
        <end position="137"/>
    </location>
</feature>
<accession>A0A8S8ZUU8</accession>
<protein>
    <recommendedName>
        <fullName evidence="2">WSC domain-containing protein</fullName>
    </recommendedName>
</protein>
<evidence type="ECO:0000256" key="1">
    <source>
        <dbReference type="SAM" id="SignalP"/>
    </source>
</evidence>
<feature type="chain" id="PRO_5035811147" description="WSC domain-containing protein" evidence="1">
    <location>
        <begin position="24"/>
        <end position="142"/>
    </location>
</feature>
<dbReference type="Proteomes" id="UP000433876">
    <property type="component" value="Unassembled WGS sequence"/>
</dbReference>
<evidence type="ECO:0000313" key="4">
    <source>
        <dbReference type="Proteomes" id="UP000433876"/>
    </source>
</evidence>
<comment type="caution">
    <text evidence="3">The sequence shown here is derived from an EMBL/GenBank/DDBJ whole genome shotgun (WGS) entry which is preliminary data.</text>
</comment>